<protein>
    <submittedName>
        <fullName evidence="2">DEAD/DEAH box helicase family protein</fullName>
    </submittedName>
</protein>
<feature type="domain" description="Helicase ATP-binding" evidence="1">
    <location>
        <begin position="292"/>
        <end position="495"/>
    </location>
</feature>
<dbReference type="InterPro" id="IPR055180">
    <property type="entry name" value="HsdR_RecA-like_helicase_dom_2"/>
</dbReference>
<accession>A0A9J7BHD1</accession>
<dbReference type="Pfam" id="PF18766">
    <property type="entry name" value="SWI2_SNF2"/>
    <property type="match status" value="1"/>
</dbReference>
<dbReference type="GO" id="GO:0009035">
    <property type="term" value="F:type I site-specific deoxyribonuclease activity"/>
    <property type="evidence" value="ECO:0007669"/>
    <property type="project" value="UniProtKB-EC"/>
</dbReference>
<dbReference type="InterPro" id="IPR014001">
    <property type="entry name" value="Helicase_ATP-bd"/>
</dbReference>
<dbReference type="PROSITE" id="PS51192">
    <property type="entry name" value="HELICASE_ATP_BIND_1"/>
    <property type="match status" value="1"/>
</dbReference>
<keyword evidence="2" id="KW-0067">ATP-binding</keyword>
<dbReference type="GO" id="GO:0005524">
    <property type="term" value="F:ATP binding"/>
    <property type="evidence" value="ECO:0007669"/>
    <property type="project" value="UniProtKB-KW"/>
</dbReference>
<organism evidence="2 3">
    <name type="scientific">Occallatibacter riparius</name>
    <dbReference type="NCBI Taxonomy" id="1002689"/>
    <lineage>
        <taxon>Bacteria</taxon>
        <taxon>Pseudomonadati</taxon>
        <taxon>Acidobacteriota</taxon>
        <taxon>Terriglobia</taxon>
        <taxon>Terriglobales</taxon>
        <taxon>Acidobacteriaceae</taxon>
        <taxon>Occallatibacter</taxon>
    </lineage>
</organism>
<dbReference type="PANTHER" id="PTHR42927:SF1">
    <property type="entry name" value="HELICASE SUPERFAMILY 1 AND 2 DOMAIN-CONTAINING PROTEIN"/>
    <property type="match status" value="1"/>
</dbReference>
<dbReference type="InterPro" id="IPR040980">
    <property type="entry name" value="SWI2_SNF2"/>
</dbReference>
<dbReference type="RefSeq" id="WP_260790739.1">
    <property type="nucleotide sequence ID" value="NZ_CP093313.1"/>
</dbReference>
<dbReference type="GO" id="GO:0009307">
    <property type="term" value="P:DNA restriction-modification system"/>
    <property type="evidence" value="ECO:0007669"/>
    <property type="project" value="UniProtKB-KW"/>
</dbReference>
<gene>
    <name evidence="2" type="ORF">MOP44_14625</name>
</gene>
<dbReference type="Pfam" id="PF22679">
    <property type="entry name" value="T1R_D3-like"/>
    <property type="match status" value="1"/>
</dbReference>
<dbReference type="GO" id="GO:0003677">
    <property type="term" value="F:DNA binding"/>
    <property type="evidence" value="ECO:0007669"/>
    <property type="project" value="UniProtKB-KW"/>
</dbReference>
<keyword evidence="2" id="KW-0378">Hydrolase</keyword>
<keyword evidence="3" id="KW-1185">Reference proteome</keyword>
<reference evidence="2" key="1">
    <citation type="submission" date="2021-04" db="EMBL/GenBank/DDBJ databases">
        <title>Phylogenetic analysis of Acidobacteriaceae.</title>
        <authorList>
            <person name="Qiu L."/>
            <person name="Zhang Q."/>
        </authorList>
    </citation>
    <scope>NUCLEOTIDE SEQUENCE</scope>
    <source>
        <strain evidence="2">DSM 25168</strain>
    </source>
</reference>
<dbReference type="Gene3D" id="3.90.1570.50">
    <property type="match status" value="1"/>
</dbReference>
<proteinExistence type="predicted"/>
<dbReference type="KEGG" id="orp:MOP44_14625"/>
<dbReference type="SUPFAM" id="SSF52540">
    <property type="entry name" value="P-loop containing nucleoside triphosphate hydrolases"/>
    <property type="match status" value="1"/>
</dbReference>
<keyword evidence="2" id="KW-0347">Helicase</keyword>
<dbReference type="AlphaFoldDB" id="A0A9J7BHD1"/>
<evidence type="ECO:0000259" key="1">
    <source>
        <dbReference type="PROSITE" id="PS51192"/>
    </source>
</evidence>
<dbReference type="InterPro" id="IPR007409">
    <property type="entry name" value="Restrct_endonuc_type1_HsdR_N"/>
</dbReference>
<dbReference type="GO" id="GO:0004386">
    <property type="term" value="F:helicase activity"/>
    <property type="evidence" value="ECO:0007669"/>
    <property type="project" value="UniProtKB-KW"/>
</dbReference>
<evidence type="ECO:0000313" key="3">
    <source>
        <dbReference type="Proteomes" id="UP001059380"/>
    </source>
</evidence>
<keyword evidence="2" id="KW-0547">Nucleotide-binding</keyword>
<name>A0A9J7BHD1_9BACT</name>
<dbReference type="Gene3D" id="3.40.50.300">
    <property type="entry name" value="P-loop containing nucleotide triphosphate hydrolases"/>
    <property type="match status" value="2"/>
</dbReference>
<dbReference type="SMART" id="SM00487">
    <property type="entry name" value="DEXDc"/>
    <property type="match status" value="1"/>
</dbReference>
<dbReference type="Proteomes" id="UP001059380">
    <property type="component" value="Chromosome"/>
</dbReference>
<dbReference type="EMBL" id="CP093313">
    <property type="protein sequence ID" value="UWZ81819.1"/>
    <property type="molecule type" value="Genomic_DNA"/>
</dbReference>
<evidence type="ECO:0000313" key="2">
    <source>
        <dbReference type="EMBL" id="UWZ81819.1"/>
    </source>
</evidence>
<dbReference type="Pfam" id="PF04313">
    <property type="entry name" value="HSDR_N"/>
    <property type="match status" value="1"/>
</dbReference>
<sequence>MPVDHKEKAFESAIEHHLVTCAGYVKAEQGWFHQERALDPTQFLPFIQESQPKIWERLRKLLAERTEETLLDDLAKAMDTRGSLDVLRHGFKCYGEPVKVAYFKPATRMNPDDLALYQKNRLTVVRQLLFKPTSSQALDLTLCLNGIPVVTAELKNPMTGQDVQSAMYQYRNDRDPNDLIFQFKKRALVHFAVDPDLVYMTTRLAGKSTYFLPFNQGDGLGAGNPPAAAGKYKTSYLWEEVWQRDSLLDILGRFMHLEVTEAEVGGKKIKKETMIFPRYHQLDAVRKLESTARQEGAGANYLIMHSAGSGKSNSIAWLAHRLSNLHGENDERVFDSVIVVTDRRVLDQQLQNTIYQFEHQSGVVQKIDEDSTQLAEALKSGVPIIITTLQKFPFITDKVVDLPNRMYAVIVDEAHSSQTGEAAAELKGALAGNALKEKAKQEAEERGLADYEEEIVKAMVKRGRQPNLSFFAFTATPKYKTLETFGRKDGSGKPQPFHVYSMRQAIEEKFILDVLRYYTTYKTYFRLIKSIEDDPKLDKKKAARALARFVSFHPYNLAQKTEVMIEHFRTFTKAKIGGRAKAMVVTGSREHAVRYKQEFDKYLAEKGYHDIKALVAFSGTVELDTGDEYTEVAMNNGIRESQLPKEFAKDSYQVLIVAEKYQTGFDQPLLHTMYVDKRLDGVQAVQTLSRLNRTHAGKEDTFILDFVNEAEDIREAFKPYYEIPAIDQQVDVQQLYGLQKSLADEQIYWANEVEEFAKVFFRPKQFHSQTDHAAMHRILNGPVERFEALTEEKQEQFRSNLVAFRNLYSFMSQIIPFQDADLEKLYAFVRLLVPRLPKRGIGPAVVLEDEVALRFYRLQQTSEGSIALAAGERGTVPAPTAVGTGKDRHEQVELSRLIDVVNERFGTDFKPADQLFFEQIREEAISDTAIQQAAMVNSLENFGYVFDKALEDKFIDRMDQNQEIFARYMNDKDFQRVVADWMRRQVYDEVRAQTSEGVPARELRT</sequence>
<dbReference type="InterPro" id="IPR027417">
    <property type="entry name" value="P-loop_NTPase"/>
</dbReference>
<dbReference type="PANTHER" id="PTHR42927">
    <property type="entry name" value="HELICASE SUPERFAMILY 1 AND 2 DOMAIN-CONTAINING PROTEIN"/>
    <property type="match status" value="1"/>
</dbReference>